<proteinExistence type="predicted"/>
<keyword evidence="3" id="KW-1185">Reference proteome</keyword>
<feature type="region of interest" description="Disordered" evidence="1">
    <location>
        <begin position="1"/>
        <end position="20"/>
    </location>
</feature>
<dbReference type="Proteomes" id="UP001154322">
    <property type="component" value="Unassembled WGS sequence"/>
</dbReference>
<protein>
    <submittedName>
        <fullName evidence="2">Phage portal protein</fullName>
    </submittedName>
</protein>
<reference evidence="2" key="1">
    <citation type="submission" date="2022-06" db="EMBL/GenBank/DDBJ databases">
        <authorList>
            <person name="Dietemann V."/>
            <person name="Ory F."/>
            <person name="Dainat B."/>
            <person name="Oberhansli S."/>
        </authorList>
    </citation>
    <scope>NUCLEOTIDE SEQUENCE</scope>
    <source>
        <strain evidence="2">Ena-SAMPLE-TAB-26-04-2022-14:26:32:270-5432</strain>
    </source>
</reference>
<evidence type="ECO:0000313" key="3">
    <source>
        <dbReference type="Proteomes" id="UP001154322"/>
    </source>
</evidence>
<sequence>MIGELNPGDEVQTVIPSGQSSNTAQHVTTMLRLIGASVGLSYEASQPRPGQCDILQCTSRCRRGSQDVQAIISDLW</sequence>
<evidence type="ECO:0000256" key="1">
    <source>
        <dbReference type="SAM" id="MobiDB-lite"/>
    </source>
</evidence>
<organism evidence="2 3">
    <name type="scientific">Paenibacillus melissococcoides</name>
    <dbReference type="NCBI Taxonomy" id="2912268"/>
    <lineage>
        <taxon>Bacteria</taxon>
        <taxon>Bacillati</taxon>
        <taxon>Bacillota</taxon>
        <taxon>Bacilli</taxon>
        <taxon>Bacillales</taxon>
        <taxon>Paenibacillaceae</taxon>
        <taxon>Paenibacillus</taxon>
    </lineage>
</organism>
<dbReference type="EMBL" id="CALYLO010000012">
    <property type="protein sequence ID" value="CAH8248526.1"/>
    <property type="molecule type" value="Genomic_DNA"/>
</dbReference>
<evidence type="ECO:0000313" key="2">
    <source>
        <dbReference type="EMBL" id="CAH8248526.1"/>
    </source>
</evidence>
<gene>
    <name evidence="2" type="ORF">WJ0W_005708</name>
</gene>
<accession>A0ABN8UEF6</accession>
<comment type="caution">
    <text evidence="2">The sequence shown here is derived from an EMBL/GenBank/DDBJ whole genome shotgun (WGS) entry which is preliminary data.</text>
</comment>
<dbReference type="RefSeq" id="WP_261948835.1">
    <property type="nucleotide sequence ID" value="NZ_CALYLO010000012.1"/>
</dbReference>
<name>A0ABN8UEF6_9BACL</name>